<proteinExistence type="predicted"/>
<sequence length="110" mass="12587">MNTDHILPKKLSSIAGVASLFADSNILARYETVMVDPNEHVPFSQCRFFLGLRRVTSDHGDPWQISEDQGCQKYCIYLSERDGETISGNASMWVWKEFRAKEATVEERMV</sequence>
<dbReference type="EMBL" id="JAQJAE010000005">
    <property type="protein sequence ID" value="KAJ5592506.1"/>
    <property type="molecule type" value="Genomic_DNA"/>
</dbReference>
<name>A0AAD6DT09_9EURO</name>
<reference evidence="1" key="1">
    <citation type="journal article" date="2023" name="IMA Fungus">
        <title>Comparative genomic study of the Penicillium genus elucidates a diverse pangenome and 15 lateral gene transfer events.</title>
        <authorList>
            <person name="Petersen C."/>
            <person name="Sorensen T."/>
            <person name="Nielsen M.R."/>
            <person name="Sondergaard T.E."/>
            <person name="Sorensen J.L."/>
            <person name="Fitzpatrick D.A."/>
            <person name="Frisvad J.C."/>
            <person name="Nielsen K.L."/>
        </authorList>
    </citation>
    <scope>NUCLEOTIDE SEQUENCE</scope>
    <source>
        <strain evidence="1">IBT 12815</strain>
    </source>
</reference>
<organism evidence="1 2">
    <name type="scientific">Penicillium hordei</name>
    <dbReference type="NCBI Taxonomy" id="40994"/>
    <lineage>
        <taxon>Eukaryota</taxon>
        <taxon>Fungi</taxon>
        <taxon>Dikarya</taxon>
        <taxon>Ascomycota</taxon>
        <taxon>Pezizomycotina</taxon>
        <taxon>Eurotiomycetes</taxon>
        <taxon>Eurotiomycetidae</taxon>
        <taxon>Eurotiales</taxon>
        <taxon>Aspergillaceae</taxon>
        <taxon>Penicillium</taxon>
    </lineage>
</organism>
<protein>
    <submittedName>
        <fullName evidence="1">Uncharacterized protein</fullName>
    </submittedName>
</protein>
<evidence type="ECO:0000313" key="2">
    <source>
        <dbReference type="Proteomes" id="UP001213799"/>
    </source>
</evidence>
<dbReference type="GeneID" id="81590706"/>
<accession>A0AAD6DT09</accession>
<evidence type="ECO:0000313" key="1">
    <source>
        <dbReference type="EMBL" id="KAJ5592506.1"/>
    </source>
</evidence>
<dbReference type="AlphaFoldDB" id="A0AAD6DT09"/>
<gene>
    <name evidence="1" type="ORF">N7537_009410</name>
</gene>
<comment type="caution">
    <text evidence="1">The sequence shown here is derived from an EMBL/GenBank/DDBJ whole genome shotgun (WGS) entry which is preliminary data.</text>
</comment>
<dbReference type="Proteomes" id="UP001213799">
    <property type="component" value="Unassembled WGS sequence"/>
</dbReference>
<keyword evidence="2" id="KW-1185">Reference proteome</keyword>
<reference evidence="1" key="2">
    <citation type="submission" date="2023-01" db="EMBL/GenBank/DDBJ databases">
        <authorList>
            <person name="Petersen C."/>
        </authorList>
    </citation>
    <scope>NUCLEOTIDE SEQUENCE</scope>
    <source>
        <strain evidence="1">IBT 12815</strain>
    </source>
</reference>
<dbReference type="RefSeq" id="XP_056749132.1">
    <property type="nucleotide sequence ID" value="XM_056900464.1"/>
</dbReference>